<feature type="transmembrane region" description="Helical" evidence="6">
    <location>
        <begin position="171"/>
        <end position="190"/>
    </location>
</feature>
<evidence type="ECO:0000313" key="8">
    <source>
        <dbReference type="Proteomes" id="UP000063965"/>
    </source>
</evidence>
<evidence type="ECO:0000313" key="7">
    <source>
        <dbReference type="EMBL" id="AKQ33933.1"/>
    </source>
</evidence>
<dbReference type="Proteomes" id="UP000063965">
    <property type="component" value="Chromosome"/>
</dbReference>
<evidence type="ECO:0000256" key="1">
    <source>
        <dbReference type="ARBA" id="ARBA00004141"/>
    </source>
</evidence>
<feature type="transmembrane region" description="Helical" evidence="6">
    <location>
        <begin position="58"/>
        <end position="79"/>
    </location>
</feature>
<organism evidence="7 8">
    <name type="scientific">Candidatus Coxiella mudrowiae</name>
    <dbReference type="NCBI Taxonomy" id="2054173"/>
    <lineage>
        <taxon>Bacteria</taxon>
        <taxon>Pseudomonadati</taxon>
        <taxon>Pseudomonadota</taxon>
        <taxon>Gammaproteobacteria</taxon>
        <taxon>Legionellales</taxon>
        <taxon>Coxiellaceae</taxon>
        <taxon>Coxiella</taxon>
    </lineage>
</organism>
<feature type="transmembrane region" description="Helical" evidence="6">
    <location>
        <begin position="27"/>
        <end position="46"/>
    </location>
</feature>
<feature type="transmembrane region" description="Helical" evidence="6">
    <location>
        <begin position="115"/>
        <end position="134"/>
    </location>
</feature>
<dbReference type="InterPro" id="IPR006214">
    <property type="entry name" value="Bax_inhibitor_1-related"/>
</dbReference>
<evidence type="ECO:0000256" key="2">
    <source>
        <dbReference type="ARBA" id="ARBA00010350"/>
    </source>
</evidence>
<evidence type="ECO:0000256" key="4">
    <source>
        <dbReference type="ARBA" id="ARBA00022989"/>
    </source>
</evidence>
<evidence type="ECO:0000256" key="5">
    <source>
        <dbReference type="ARBA" id="ARBA00023136"/>
    </source>
</evidence>
<keyword evidence="4 6" id="KW-1133">Transmembrane helix</keyword>
<gene>
    <name evidence="7" type="ORF">CleRT_13770</name>
</gene>
<evidence type="ECO:0000256" key="6">
    <source>
        <dbReference type="RuleBase" id="RU004379"/>
    </source>
</evidence>
<comment type="similarity">
    <text evidence="2 6">Belongs to the BI1 family.</text>
</comment>
<keyword evidence="8" id="KW-1185">Reference proteome</keyword>
<feature type="transmembrane region" description="Helical" evidence="6">
    <location>
        <begin position="85"/>
        <end position="108"/>
    </location>
</feature>
<dbReference type="CDD" id="cd10432">
    <property type="entry name" value="BI-1-like_bacterial"/>
    <property type="match status" value="1"/>
</dbReference>
<name>A0ABN4HQN3_9COXI</name>
<protein>
    <submittedName>
        <fullName evidence="7">Integral membrane protein</fullName>
    </submittedName>
</protein>
<evidence type="ECO:0000256" key="3">
    <source>
        <dbReference type="ARBA" id="ARBA00022692"/>
    </source>
</evidence>
<sequence>MRNSMNTYHQSQRRIQSGSVARFMSKVYLWMVLGLALSASVAYYLFSHGEVFNKVIHTPALFLGLIIAQFAAVIGLTSMNQRLTATIATLIYIFYTVLTGITLSVILFTYTKQNIFDTFAVTSVAFLGLSVFGYTTKRDLGPIGTFCIMGLFGIIGIILLAFLIPSLHSNTMQLTIAAIGVIIFSGLTAYDTQRIEFAYFQTGGAFTESQQRKAAINGALMLYLDFINLFLSLLRLFSRR</sequence>
<dbReference type="PANTHER" id="PTHR23291">
    <property type="entry name" value="BAX INHIBITOR-RELATED"/>
    <property type="match status" value="1"/>
</dbReference>
<dbReference type="Pfam" id="PF01027">
    <property type="entry name" value="Bax1-I"/>
    <property type="match status" value="1"/>
</dbReference>
<dbReference type="PANTHER" id="PTHR23291:SF50">
    <property type="entry name" value="PROTEIN LIFEGUARD 4"/>
    <property type="match status" value="1"/>
</dbReference>
<dbReference type="EMBL" id="CP011126">
    <property type="protein sequence ID" value="AKQ33933.1"/>
    <property type="molecule type" value="Genomic_DNA"/>
</dbReference>
<proteinExistence type="inferred from homology"/>
<keyword evidence="3 6" id="KW-0812">Transmembrane</keyword>
<accession>A0ABN4HQN3</accession>
<feature type="transmembrane region" description="Helical" evidence="6">
    <location>
        <begin position="140"/>
        <end position="164"/>
    </location>
</feature>
<dbReference type="RefSeq" id="WP_048875592.1">
    <property type="nucleotide sequence ID" value="NZ_CP011126.1"/>
</dbReference>
<reference evidence="7 8" key="1">
    <citation type="journal article" date="2015" name="Genome Biol. Evol.">
        <title>Distinctive Genome Reduction Rates Revealed by Genomic Analyses of Two Coxiella-Like Endosymbionts in Ticks.</title>
        <authorList>
            <person name="Gottlieb Y."/>
            <person name="Lalzar I."/>
            <person name="Klasson L."/>
        </authorList>
    </citation>
    <scope>NUCLEOTIDE SEQUENCE [LARGE SCALE GENOMIC DNA]</scope>
    <source>
        <strain evidence="7 8">CRt</strain>
    </source>
</reference>
<keyword evidence="5 6" id="KW-0472">Membrane</keyword>
<comment type="subcellular location">
    <subcellularLocation>
        <location evidence="1">Membrane</location>
        <topology evidence="1">Multi-pass membrane protein</topology>
    </subcellularLocation>
</comment>
<feature type="transmembrane region" description="Helical" evidence="6">
    <location>
        <begin position="214"/>
        <end position="237"/>
    </location>
</feature>